<evidence type="ECO:0000313" key="2">
    <source>
        <dbReference type="Proteomes" id="UP001057452"/>
    </source>
</evidence>
<organism evidence="1 2">
    <name type="scientific">Chaenocephalus aceratus</name>
    <name type="common">Blackfin icefish</name>
    <name type="synonym">Chaenichthys aceratus</name>
    <dbReference type="NCBI Taxonomy" id="36190"/>
    <lineage>
        <taxon>Eukaryota</taxon>
        <taxon>Metazoa</taxon>
        <taxon>Chordata</taxon>
        <taxon>Craniata</taxon>
        <taxon>Vertebrata</taxon>
        <taxon>Euteleostomi</taxon>
        <taxon>Actinopterygii</taxon>
        <taxon>Neopterygii</taxon>
        <taxon>Teleostei</taxon>
        <taxon>Neoteleostei</taxon>
        <taxon>Acanthomorphata</taxon>
        <taxon>Eupercaria</taxon>
        <taxon>Perciformes</taxon>
        <taxon>Notothenioidei</taxon>
        <taxon>Channichthyidae</taxon>
        <taxon>Chaenocephalus</taxon>
    </lineage>
</organism>
<sequence>MACAQVPLDEQQVTEKGLLGKEQTLPALHPARKEDRFFVPYKSPPEDGSPAEVEEFLEHAKFITEDLEWLLALPHDKFWCQVVFDETLQKCLDSYLHHAPRGLDLATMPSSPAVADMQRCVHRAVFLTFLRMATHKESKESFLTPSVFGEIIYENFLFDIPKFLDLCVLFGKGNSQLLHKMIENIFTNQPSYYVDLDETVPTVLQIFDTIMDKCGLHCEGAAAMEPMKLNAHKQPTAMTMSQQVTRSGRSLFCTCVTHHHHPCLPGHLPCRLLLLPLPRLPQQTGLKAVKKRNFDATGLQEDLWKRLSHSCRKIVEMAQLLLHHTCLQPILEGGENTQSCAEELLQHFTSFLPEKRVLSDFDEQFPIADYISLLQQALPVIDETRTSYLLQGVQSAWDSVGHRRPHGNSQYQGAAGGAADARQPEGGGEGLGGAEAMVDAPRKGNNVSKHSVHMTSDGSGERGGAGVSADLHQGPAAGPGRGLPAGLPQEYHYNSELVIINNILEDRLAPSLTSLDRAMPRPVVEPLPDVLNVRSNVFDDDEFDVFRRDQVDMSRIWKGRRKGESAKELLNDKQHIAEQKARYLSYETVVDVVVLEPGESPEALLSRRPLTNNVNRDQFVQDPALLRERAEARRADMHQRKGFRPEPRPNNVVGQPKGQGQKQETVVDRRKKEASKGRGANHNRRNMADRKRNKGMIPS</sequence>
<reference evidence="1" key="1">
    <citation type="submission" date="2022-05" db="EMBL/GenBank/DDBJ databases">
        <title>Chromosome-level genome of Chaenocephalus aceratus.</title>
        <authorList>
            <person name="Park H."/>
        </authorList>
    </citation>
    <scope>NUCLEOTIDE SEQUENCE</scope>
    <source>
        <strain evidence="1">KU_202001</strain>
    </source>
</reference>
<dbReference type="Proteomes" id="UP001057452">
    <property type="component" value="Chromosome 9"/>
</dbReference>
<comment type="caution">
    <text evidence="1">The sequence shown here is derived from an EMBL/GenBank/DDBJ whole genome shotgun (WGS) entry which is preliminary data.</text>
</comment>
<gene>
    <name evidence="1" type="ORF">KUCAC02_029096</name>
</gene>
<accession>A0ACB9X505</accession>
<dbReference type="EMBL" id="CM043793">
    <property type="protein sequence ID" value="KAI4821148.1"/>
    <property type="molecule type" value="Genomic_DNA"/>
</dbReference>
<protein>
    <submittedName>
        <fullName evidence="1">Uncharacterized protein</fullName>
    </submittedName>
</protein>
<name>A0ACB9X505_CHAAC</name>
<keyword evidence="2" id="KW-1185">Reference proteome</keyword>
<proteinExistence type="predicted"/>
<evidence type="ECO:0000313" key="1">
    <source>
        <dbReference type="EMBL" id="KAI4821148.1"/>
    </source>
</evidence>